<dbReference type="HOGENOM" id="CLU_2738490_0_0_11"/>
<protein>
    <submittedName>
        <fullName evidence="1">Predicted protein</fullName>
    </submittedName>
</protein>
<keyword evidence="2" id="KW-1185">Reference proteome</keyword>
<evidence type="ECO:0000313" key="1">
    <source>
        <dbReference type="EMBL" id="EFL37166.1"/>
    </source>
</evidence>
<dbReference type="AlphaFoldDB" id="D9XHY7"/>
<accession>D9XHY7</accession>
<proteinExistence type="predicted"/>
<evidence type="ECO:0000313" key="2">
    <source>
        <dbReference type="Proteomes" id="UP000004184"/>
    </source>
</evidence>
<organism evidence="1 2">
    <name type="scientific">Streptomyces viridochromogenes (strain DSM 40736 / JCM 4977 / BCRC 1201 / Tue 494)</name>
    <dbReference type="NCBI Taxonomy" id="591159"/>
    <lineage>
        <taxon>Bacteria</taxon>
        <taxon>Bacillati</taxon>
        <taxon>Actinomycetota</taxon>
        <taxon>Actinomycetes</taxon>
        <taxon>Kitasatosporales</taxon>
        <taxon>Streptomycetaceae</taxon>
        <taxon>Streptomyces</taxon>
    </lineage>
</organism>
<name>D9XHY7_STRVT</name>
<dbReference type="EMBL" id="GG657757">
    <property type="protein sequence ID" value="EFL37166.1"/>
    <property type="molecule type" value="Genomic_DNA"/>
</dbReference>
<reference evidence="2" key="1">
    <citation type="submission" date="2009-02" db="EMBL/GenBank/DDBJ databases">
        <title>Annotation of Streptomyces viridochromogenes strain DSM 40736.</title>
        <authorList>
            <consortium name="The Broad Institute Genome Sequencing Platform"/>
            <consortium name="Broad Institute Microbial Sequencing Center"/>
            <person name="Fischbach M."/>
            <person name="Godfrey P."/>
            <person name="Ward D."/>
            <person name="Young S."/>
            <person name="Zeng Q."/>
            <person name="Koehrsen M."/>
            <person name="Alvarado L."/>
            <person name="Berlin A.M."/>
            <person name="Bochicchio J."/>
            <person name="Borenstein D."/>
            <person name="Chapman S.B."/>
            <person name="Chen Z."/>
            <person name="Engels R."/>
            <person name="Freedman E."/>
            <person name="Gellesch M."/>
            <person name="Goldberg J."/>
            <person name="Griggs A."/>
            <person name="Gujja S."/>
            <person name="Heilman E.R."/>
            <person name="Heiman D.I."/>
            <person name="Hepburn T.A."/>
            <person name="Howarth C."/>
            <person name="Jen D."/>
            <person name="Larson L."/>
            <person name="Lewis B."/>
            <person name="Mehta T."/>
            <person name="Park D."/>
            <person name="Pearson M."/>
            <person name="Richards J."/>
            <person name="Roberts A."/>
            <person name="Saif S."/>
            <person name="Shea T.D."/>
            <person name="Shenoy N."/>
            <person name="Sisk P."/>
            <person name="Stolte C."/>
            <person name="Sykes S.N."/>
            <person name="Thomson T."/>
            <person name="Walk T."/>
            <person name="White J."/>
            <person name="Yandava C."/>
            <person name="Straight P."/>
            <person name="Clardy J."/>
            <person name="Hung D."/>
            <person name="Kolter R."/>
            <person name="Mekalanos J."/>
            <person name="Walker S."/>
            <person name="Walsh C.T."/>
            <person name="Wieland-Brown L.C."/>
            <person name="Haas B."/>
            <person name="Nusbaum C."/>
            <person name="Birren B."/>
        </authorList>
    </citation>
    <scope>NUCLEOTIDE SEQUENCE [LARGE SCALE GENOMIC DNA]</scope>
    <source>
        <strain evidence="2">DSM 40736 / JCM 4977 / BCRC 1201 / Tue 494</strain>
    </source>
</reference>
<dbReference type="STRING" id="591159.SSQG_07684"/>
<dbReference type="RefSeq" id="WP_003995319.1">
    <property type="nucleotide sequence ID" value="NZ_GG657757.1"/>
</dbReference>
<sequence length="71" mass="7445">MRTTSEAPGLIKVRSRVSGWTTRTPAAKPVKKTPPAARLAALFLAAHASSKLHGTLPDDLPEPAALPCLTC</sequence>
<dbReference type="Proteomes" id="UP000004184">
    <property type="component" value="Unassembled WGS sequence"/>
</dbReference>
<gene>
    <name evidence="1" type="ORF">SSQG_07684</name>
</gene>